<name>A0A0H2U2P6_MAGP6</name>
<accession>A0A0H2U2P6</accession>
<dbReference type="VEuPathDB" id="FungiDB:MAPG_10447"/>
<evidence type="ECO:0000313" key="2">
    <source>
        <dbReference type="EMBL" id="KLU90595.1"/>
    </source>
</evidence>
<reference evidence="2" key="1">
    <citation type="submission" date="2010-05" db="EMBL/GenBank/DDBJ databases">
        <title>The Genome Sequence of Magnaporthe poae strain ATCC 64411.</title>
        <authorList>
            <consortium name="The Broad Institute Genome Sequencing Platform"/>
            <consortium name="Broad Institute Genome Sequencing Center for Infectious Disease"/>
            <person name="Ma L.-J."/>
            <person name="Dead R."/>
            <person name="Young S."/>
            <person name="Zeng Q."/>
            <person name="Koehrsen M."/>
            <person name="Alvarado L."/>
            <person name="Berlin A."/>
            <person name="Chapman S.B."/>
            <person name="Chen Z."/>
            <person name="Freedman E."/>
            <person name="Gellesch M."/>
            <person name="Goldberg J."/>
            <person name="Griggs A."/>
            <person name="Gujja S."/>
            <person name="Heilman E.R."/>
            <person name="Heiman D."/>
            <person name="Hepburn T."/>
            <person name="Howarth C."/>
            <person name="Jen D."/>
            <person name="Larson L."/>
            <person name="Mehta T."/>
            <person name="Neiman D."/>
            <person name="Pearson M."/>
            <person name="Roberts A."/>
            <person name="Saif S."/>
            <person name="Shea T."/>
            <person name="Shenoy N."/>
            <person name="Sisk P."/>
            <person name="Stolte C."/>
            <person name="Sykes S."/>
            <person name="Walk T."/>
            <person name="White J."/>
            <person name="Yandava C."/>
            <person name="Haas B."/>
            <person name="Nusbaum C."/>
            <person name="Birren B."/>
        </authorList>
    </citation>
    <scope>NUCLEOTIDE SEQUENCE</scope>
    <source>
        <strain evidence="2">ATCC 64411</strain>
    </source>
</reference>
<organism evidence="2">
    <name type="scientific">Magnaporthiopsis poae (strain ATCC 64411 / 73-15)</name>
    <name type="common">Kentucky bluegrass fungus</name>
    <name type="synonym">Magnaporthe poae</name>
    <dbReference type="NCBI Taxonomy" id="644358"/>
    <lineage>
        <taxon>Eukaryota</taxon>
        <taxon>Fungi</taxon>
        <taxon>Dikarya</taxon>
        <taxon>Ascomycota</taxon>
        <taxon>Pezizomycotina</taxon>
        <taxon>Sordariomycetes</taxon>
        <taxon>Sordariomycetidae</taxon>
        <taxon>Magnaporthales</taxon>
        <taxon>Magnaporthaceae</taxon>
        <taxon>Magnaporthiopsis</taxon>
    </lineage>
</organism>
<dbReference type="AlphaFoldDB" id="A0A0H2U2P6"/>
<gene>
    <name evidence="2" type="ORF">MAPG_10447</name>
</gene>
<sequence length="171" mass="19055">AFVLALDDPPKNQRPDYGALRQRVEEVVTTQPDGLETISQTVYRPLTRRPAGVVVATKSADNDLNRGRIQLAVWTTAWHERVRALCGSSRPRFVTLPLLLSGERRWDLYFACDRGDDVGIEIVGPVDVGGTGDLLTLYAFLAVLRALAAWMDGPFKLWMMELLDVGEEEAE</sequence>
<dbReference type="EMBL" id="GL876975">
    <property type="protein sequence ID" value="KLU90595.1"/>
    <property type="molecule type" value="Genomic_DNA"/>
</dbReference>
<proteinExistence type="predicted"/>
<protein>
    <recommendedName>
        <fullName evidence="1">PD-(D/E)XK nuclease-like domain-containing protein</fullName>
    </recommendedName>
</protein>
<feature type="domain" description="PD-(D/E)XK nuclease-like" evidence="1">
    <location>
        <begin position="2"/>
        <end position="155"/>
    </location>
</feature>
<reference evidence="2" key="2">
    <citation type="submission" date="2011-03" db="EMBL/GenBank/DDBJ databases">
        <title>Annotation of Magnaporthe poae ATCC 64411.</title>
        <authorList>
            <person name="Ma L.-J."/>
            <person name="Dead R."/>
            <person name="Young S.K."/>
            <person name="Zeng Q."/>
            <person name="Gargeya S."/>
            <person name="Fitzgerald M."/>
            <person name="Haas B."/>
            <person name="Abouelleil A."/>
            <person name="Alvarado L."/>
            <person name="Arachchi H.M."/>
            <person name="Berlin A."/>
            <person name="Brown A."/>
            <person name="Chapman S.B."/>
            <person name="Chen Z."/>
            <person name="Dunbar C."/>
            <person name="Freedman E."/>
            <person name="Gearin G."/>
            <person name="Gellesch M."/>
            <person name="Goldberg J."/>
            <person name="Griggs A."/>
            <person name="Gujja S."/>
            <person name="Heiman D."/>
            <person name="Howarth C."/>
            <person name="Larson L."/>
            <person name="Lui A."/>
            <person name="MacDonald P.J.P."/>
            <person name="Mehta T."/>
            <person name="Montmayeur A."/>
            <person name="Murphy C."/>
            <person name="Neiman D."/>
            <person name="Pearson M."/>
            <person name="Priest M."/>
            <person name="Roberts A."/>
            <person name="Saif S."/>
            <person name="Shea T."/>
            <person name="Shenoy N."/>
            <person name="Sisk P."/>
            <person name="Stolte C."/>
            <person name="Sykes S."/>
            <person name="Yandava C."/>
            <person name="Wortman J."/>
            <person name="Nusbaum C."/>
            <person name="Birren B."/>
        </authorList>
    </citation>
    <scope>NUCLEOTIDE SEQUENCE</scope>
    <source>
        <strain evidence="2">ATCC 64411</strain>
    </source>
</reference>
<dbReference type="OrthoDB" id="5244165at2759"/>
<evidence type="ECO:0000259" key="1">
    <source>
        <dbReference type="Pfam" id="PF20516"/>
    </source>
</evidence>
<dbReference type="InterPro" id="IPR046797">
    <property type="entry name" value="PDDEXK_12"/>
</dbReference>
<dbReference type="Pfam" id="PF20516">
    <property type="entry name" value="PDDEXK_12"/>
    <property type="match status" value="1"/>
</dbReference>
<feature type="non-terminal residue" evidence="2">
    <location>
        <position position="1"/>
    </location>
</feature>